<reference evidence="4 5" key="1">
    <citation type="journal article" date="2010" name="Stand. Genomic Sci.">
        <title>Complete genome sequence of Thermaerobacter marianensis type strain (7p75a).</title>
        <authorList>
            <person name="Han C."/>
            <person name="Gu W."/>
            <person name="Zhang X."/>
            <person name="Lapidus A."/>
            <person name="Nolan M."/>
            <person name="Copeland A."/>
            <person name="Lucas S."/>
            <person name="Del Rio T.G."/>
            <person name="Tice H."/>
            <person name="Cheng J.F."/>
            <person name="Tapia R."/>
            <person name="Goodwin L."/>
            <person name="Pitluck S."/>
            <person name="Pagani I."/>
            <person name="Ivanova N."/>
            <person name="Mavromatis K."/>
            <person name="Mikhailova N."/>
            <person name="Pati A."/>
            <person name="Chen A."/>
            <person name="Palaniappan K."/>
            <person name="Land M."/>
            <person name="Hauser L."/>
            <person name="Chang Y.J."/>
            <person name="Jeffries C.D."/>
            <person name="Schneider S."/>
            <person name="Rohde M."/>
            <person name="Goker M."/>
            <person name="Pukall R."/>
            <person name="Woyke T."/>
            <person name="Bristow J."/>
            <person name="Eisen J.A."/>
            <person name="Markowitz V."/>
            <person name="Hugenholtz P."/>
            <person name="Kyrpides N.C."/>
            <person name="Klenk H.P."/>
            <person name="Detter J.C."/>
        </authorList>
    </citation>
    <scope>NUCLEOTIDE SEQUENCE [LARGE SCALE GENOMIC DNA]</scope>
    <source>
        <strain evidence="5">ATCC 700841 / DSM 12885 / JCM 10246 / 7p75a</strain>
    </source>
</reference>
<feature type="domain" description="Putative Flp pilus-assembly TadG-like N-terminal" evidence="3">
    <location>
        <begin position="49"/>
        <end position="95"/>
    </location>
</feature>
<feature type="region of interest" description="Disordered" evidence="1">
    <location>
        <begin position="1"/>
        <end position="46"/>
    </location>
</feature>
<reference evidence="5" key="2">
    <citation type="journal article" date="2010" name="Stand. Genomic Sci.">
        <title>Complete genome sequence of Thermaerobacter marianensis type strain (7p75aT).</title>
        <authorList>
            <person name="Han C."/>
            <person name="Gu W."/>
            <person name="Zhang X."/>
            <person name="Lapidus A."/>
            <person name="Nolan M."/>
            <person name="Copeland A."/>
            <person name="Lucas S."/>
            <person name="Glavina Del Rio T."/>
            <person name="Tice H."/>
            <person name="Cheng J."/>
            <person name="Tapia R."/>
            <person name="Goodwin L."/>
            <person name="Pitluck S."/>
            <person name="Pagani I."/>
            <person name="Ivanova N."/>
            <person name="Mavromatis K."/>
            <person name="Mikhailova N."/>
            <person name="Pati A."/>
            <person name="Chen A."/>
            <person name="Palaniappan K."/>
            <person name="Land M."/>
            <person name="Hauser L."/>
            <person name="Chang Y."/>
            <person name="Jeffries C."/>
            <person name="Schneider S."/>
            <person name="Rohde M."/>
            <person name="Goker M."/>
            <person name="Pukall R."/>
            <person name="Woyke T."/>
            <person name="Bristow J."/>
            <person name="Eisen J."/>
            <person name="Markowitz V."/>
            <person name="Hugenholtz P."/>
            <person name="Kyrpides N."/>
            <person name="Klenk H."/>
            <person name="Detter J."/>
        </authorList>
    </citation>
    <scope>NUCLEOTIDE SEQUENCE [LARGE SCALE GENOMIC DNA]</scope>
    <source>
        <strain evidence="5">ATCC 700841 / DSM 12885 / JCM 10246 / 7p75a</strain>
    </source>
</reference>
<accession>E6SL79</accession>
<keyword evidence="2" id="KW-1133">Transmembrane helix</keyword>
<dbReference type="AlphaFoldDB" id="E6SL79"/>
<name>E6SL79_THEM7</name>
<gene>
    <name evidence="4" type="ordered locus">Tmar_1197</name>
</gene>
<protein>
    <recommendedName>
        <fullName evidence="3">Putative Flp pilus-assembly TadG-like N-terminal domain-containing protein</fullName>
    </recommendedName>
</protein>
<keyword evidence="2" id="KW-0472">Membrane</keyword>
<dbReference type="eggNOG" id="COG4655">
    <property type="taxonomic scope" value="Bacteria"/>
</dbReference>
<evidence type="ECO:0000313" key="4">
    <source>
        <dbReference type="EMBL" id="ADU51310.1"/>
    </source>
</evidence>
<evidence type="ECO:0000259" key="3">
    <source>
        <dbReference type="Pfam" id="PF13400"/>
    </source>
</evidence>
<keyword evidence="2" id="KW-0812">Transmembrane</keyword>
<organism evidence="4 5">
    <name type="scientific">Thermaerobacter marianensis (strain ATCC 700841 / DSM 12885 / JCM 10246 / 7p75a)</name>
    <dbReference type="NCBI Taxonomy" id="644966"/>
    <lineage>
        <taxon>Bacteria</taxon>
        <taxon>Bacillati</taxon>
        <taxon>Bacillota</taxon>
        <taxon>Clostridia</taxon>
        <taxon>Eubacteriales</taxon>
        <taxon>Clostridiales Family XVII. Incertae Sedis</taxon>
        <taxon>Thermaerobacter</taxon>
    </lineage>
</organism>
<dbReference type="STRING" id="644966.Tmar_1197"/>
<dbReference type="Pfam" id="PF13400">
    <property type="entry name" value="Tad"/>
    <property type="match status" value="1"/>
</dbReference>
<evidence type="ECO:0000313" key="5">
    <source>
        <dbReference type="Proteomes" id="UP000008915"/>
    </source>
</evidence>
<dbReference type="KEGG" id="tmr:Tmar_1197"/>
<feature type="transmembrane region" description="Helical" evidence="2">
    <location>
        <begin position="50"/>
        <end position="70"/>
    </location>
</feature>
<evidence type="ECO:0000256" key="2">
    <source>
        <dbReference type="SAM" id="Phobius"/>
    </source>
</evidence>
<proteinExistence type="predicted"/>
<dbReference type="HOGENOM" id="CLU_1569948_0_0_9"/>
<evidence type="ECO:0000256" key="1">
    <source>
        <dbReference type="SAM" id="MobiDB-lite"/>
    </source>
</evidence>
<sequence>MEVARGHRPEEGRKPAHGRVGIRRPGFGSIRRTRGAPPGQPARPSGQQGAVAAAFVLVLPVLLAAVGLGLDAGRLVVVRAHAQAVADLAGLAAVQEIDEDAFARGEPALREAAAAATARQWAEDGLRRAFGDAVAEDATVDVVVVNASPASPRRHPWSGRRVAEPTVGVRLVVPVRLGWLPAVAAIPLTVTADASVAVERQTAASRP</sequence>
<keyword evidence="5" id="KW-1185">Reference proteome</keyword>
<feature type="compositionally biased region" description="Basic and acidic residues" evidence="1">
    <location>
        <begin position="1"/>
        <end position="14"/>
    </location>
</feature>
<dbReference type="Proteomes" id="UP000008915">
    <property type="component" value="Chromosome"/>
</dbReference>
<dbReference type="EMBL" id="CP002344">
    <property type="protein sequence ID" value="ADU51310.1"/>
    <property type="molecule type" value="Genomic_DNA"/>
</dbReference>
<dbReference type="InterPro" id="IPR028087">
    <property type="entry name" value="Tad_N"/>
</dbReference>